<evidence type="ECO:0000313" key="2">
    <source>
        <dbReference type="Proteomes" id="UP000626109"/>
    </source>
</evidence>
<feature type="non-terminal residue" evidence="1">
    <location>
        <position position="1"/>
    </location>
</feature>
<gene>
    <name evidence="1" type="ORF">PGLA2088_LOCUS5510</name>
</gene>
<name>A0A813I969_POLGL</name>
<comment type="caution">
    <text evidence="1">The sequence shown here is derived from an EMBL/GenBank/DDBJ whole genome shotgun (WGS) entry which is preliminary data.</text>
</comment>
<sequence>GERELRLTASLCSRLHSRLVAASPLSGLSASRSRGSIPGKQILACRRKMAGKLSPEQIAELTQALSTASSLNDLTQVASALRKSQQTAFSA</sequence>
<dbReference type="Proteomes" id="UP000626109">
    <property type="component" value="Unassembled WGS sequence"/>
</dbReference>
<evidence type="ECO:0000313" key="1">
    <source>
        <dbReference type="EMBL" id="CAE8647245.1"/>
    </source>
</evidence>
<accession>A0A813I969</accession>
<protein>
    <submittedName>
        <fullName evidence="1">Uncharacterized protein</fullName>
    </submittedName>
</protein>
<proteinExistence type="predicted"/>
<reference evidence="1" key="1">
    <citation type="submission" date="2021-02" db="EMBL/GenBank/DDBJ databases">
        <authorList>
            <person name="Dougan E. K."/>
            <person name="Rhodes N."/>
            <person name="Thang M."/>
            <person name="Chan C."/>
        </authorList>
    </citation>
    <scope>NUCLEOTIDE SEQUENCE</scope>
</reference>
<dbReference type="EMBL" id="CAJNNW010005264">
    <property type="protein sequence ID" value="CAE8647245.1"/>
    <property type="molecule type" value="Genomic_DNA"/>
</dbReference>
<feature type="non-terminal residue" evidence="1">
    <location>
        <position position="91"/>
    </location>
</feature>
<organism evidence="1 2">
    <name type="scientific">Polarella glacialis</name>
    <name type="common">Dinoflagellate</name>
    <dbReference type="NCBI Taxonomy" id="89957"/>
    <lineage>
        <taxon>Eukaryota</taxon>
        <taxon>Sar</taxon>
        <taxon>Alveolata</taxon>
        <taxon>Dinophyceae</taxon>
        <taxon>Suessiales</taxon>
        <taxon>Suessiaceae</taxon>
        <taxon>Polarella</taxon>
    </lineage>
</organism>
<dbReference type="AlphaFoldDB" id="A0A813I969"/>